<evidence type="ECO:0000256" key="1">
    <source>
        <dbReference type="ARBA" id="ARBA00022729"/>
    </source>
</evidence>
<accession>A0A1G9NIW9</accession>
<gene>
    <name evidence="5" type="ORF">SAMN04488090_2025</name>
</gene>
<evidence type="ECO:0000313" key="5">
    <source>
        <dbReference type="EMBL" id="SDL86310.1"/>
    </source>
</evidence>
<keyword evidence="6" id="KW-1185">Reference proteome</keyword>
<dbReference type="STRING" id="563176.SAMN04488090_2025"/>
<feature type="domain" description="Alginate lyase" evidence="4">
    <location>
        <begin position="88"/>
        <end position="311"/>
    </location>
</feature>
<dbReference type="AlphaFoldDB" id="A0A1G9NIW9"/>
<feature type="chain" id="PRO_5011770400" evidence="3">
    <location>
        <begin position="32"/>
        <end position="1206"/>
    </location>
</feature>
<dbReference type="EMBL" id="FNGS01000003">
    <property type="protein sequence ID" value="SDL86310.1"/>
    <property type="molecule type" value="Genomic_DNA"/>
</dbReference>
<organism evidence="5 6">
    <name type="scientific">Siphonobacter aquaeclarae</name>
    <dbReference type="NCBI Taxonomy" id="563176"/>
    <lineage>
        <taxon>Bacteria</taxon>
        <taxon>Pseudomonadati</taxon>
        <taxon>Bacteroidota</taxon>
        <taxon>Cytophagia</taxon>
        <taxon>Cytophagales</taxon>
        <taxon>Cytophagaceae</taxon>
        <taxon>Siphonobacter</taxon>
    </lineage>
</organism>
<dbReference type="InterPro" id="IPR013425">
    <property type="entry name" value="Autotrns_rpt"/>
</dbReference>
<evidence type="ECO:0000256" key="2">
    <source>
        <dbReference type="ARBA" id="ARBA00023239"/>
    </source>
</evidence>
<dbReference type="InterPro" id="IPR026444">
    <property type="entry name" value="Secre_tail"/>
</dbReference>
<dbReference type="SUPFAM" id="SSF49373">
    <property type="entry name" value="Invasin/intimin cell-adhesion fragments"/>
    <property type="match status" value="1"/>
</dbReference>
<dbReference type="NCBIfam" id="TIGR04183">
    <property type="entry name" value="Por_Secre_tail"/>
    <property type="match status" value="1"/>
</dbReference>
<dbReference type="Gene3D" id="2.60.40.10">
    <property type="entry name" value="Immunoglobulins"/>
    <property type="match status" value="1"/>
</dbReference>
<dbReference type="InterPro" id="IPR008929">
    <property type="entry name" value="Chondroitin_lyas"/>
</dbReference>
<dbReference type="GO" id="GO:0016829">
    <property type="term" value="F:lyase activity"/>
    <property type="evidence" value="ECO:0007669"/>
    <property type="project" value="UniProtKB-KW"/>
</dbReference>
<dbReference type="Pfam" id="PF05426">
    <property type="entry name" value="Alginate_lyase"/>
    <property type="match status" value="1"/>
</dbReference>
<protein>
    <submittedName>
        <fullName evidence="5">Por secretion system C-terminal sorting domain-containing protein</fullName>
    </submittedName>
</protein>
<keyword evidence="1 3" id="KW-0732">Signal</keyword>
<evidence type="ECO:0000313" key="6">
    <source>
        <dbReference type="Proteomes" id="UP000198901"/>
    </source>
</evidence>
<proteinExistence type="predicted"/>
<dbReference type="Proteomes" id="UP000198901">
    <property type="component" value="Unassembled WGS sequence"/>
</dbReference>
<dbReference type="Gene3D" id="2.60.40.1080">
    <property type="match status" value="1"/>
</dbReference>
<dbReference type="Gene3D" id="1.50.10.100">
    <property type="entry name" value="Chondroitin AC/alginate lyase"/>
    <property type="match status" value="1"/>
</dbReference>
<dbReference type="NCBIfam" id="TIGR02601">
    <property type="entry name" value="autotrns_rpt"/>
    <property type="match status" value="1"/>
</dbReference>
<sequence length="1206" mass="126581">MKNATSLKQTALWLSRGLCAVLLLAGLPARGQSFTHPGLLHTQSDFDRMKTKVTANAEPWKSGWDVLTANSHSSLTRAFTNPVPSIVYRGYDGVHSENYASLFRDAASAYATALRWKISGDDAYAEKSIAILNAWSAGMTEISGTSDKFLLAGIQGYQLANAAEIMRSYSGWASADFTRFQNWMLTVFYSMNHDFLVNHNGACISHYWANWDLCNTASMLAIGVLCDRRDIYNEAVSYFKTGAGAGSIQNVVPFLHDSLGQWQESGRDQGHTVLGVALAGSFCEMAWNQGDDLYGYDDNRLLKGFEYIAKYNLGYEVPYSTYSNCIGVVQTIVSADGRGNLRPVWEMVYNHYARRKGLSVPHIERFAQIVRPEGGGGNFGPNSGGYDQLGYGTLTFTLDAPPRPNDQTITFPAIASKDYNAPDFNPGATATSGLDIVYSVVDPAIATVNTDGTIHVLKPGTTTILAQQMGDAAYNPAPIVSQSLTVNPIPGVVDGTWSNATGTTTSTISSTAGSADLTWPGQTFVVGDLVRLTGTVPGGFTTGTAYHVVAASGNTLQLSNRPNGTPFVATTTIANGTGIRFQKWSVAANWSGGTVPGGAQSTATFGATNFSNIGGVTMDGNITIGSLVYASNGTSELHLASGLNGGTLTFSTLSGVPSITMINSGTRKLFLGNAINNARVPLKIVGTQGLRVYTPVYGGGNPAGLRIQAAMDWSGLSGGFTLAQGTIELHNTTPNATDADNVLLPLQRFSVGTEGPAFVAFTGTNASRQTIGALDGTEDAYIVAKTSINNGTATLVIGADNQNGNYEGKLGIGPASQAGDMGRLDIEKTGTGTQTLAGIIYNGNTSAGASNPSRVTVNAGKLILSGNNQYLGATTVNGGVLAINGTGVSPVTVSAGTLGGSGSIGAALSIGTGSGTGAFIAPGNSVGTLTTTSPTTLNADATYAVEYNSASAVFDKLVTNGLTLQNAKLTLTNLGGDTVLTSGSWTIVDNTSADPVAGTFLGLAEGSTVSDGVNTFKISYIGGTGNDVTLSIAGGPLPVTWLDFRASVTGDGEVLLSWATADERNNHHFEIQRSADARQFEAIGTVPQSAARRYAFTDVRPLSGISYYRLKQVDNDGAYETGRVVSVDTRGTFQVGPNPSSDMVRLRLPEGSALERVQVTDLSGRVVLTDHRLTLSLRGLAAGMYLLKAELDNGRVFTRRILHQEQ</sequence>
<feature type="signal peptide" evidence="3">
    <location>
        <begin position="1"/>
        <end position="31"/>
    </location>
</feature>
<reference evidence="5 6" key="1">
    <citation type="submission" date="2016-10" db="EMBL/GenBank/DDBJ databases">
        <authorList>
            <person name="de Groot N.N."/>
        </authorList>
    </citation>
    <scope>NUCLEOTIDE SEQUENCE [LARGE SCALE GENOMIC DNA]</scope>
    <source>
        <strain evidence="5 6">DSM 21668</strain>
    </source>
</reference>
<dbReference type="SUPFAM" id="SSF48230">
    <property type="entry name" value="Chondroitin AC/alginate lyase"/>
    <property type="match status" value="1"/>
</dbReference>
<dbReference type="OrthoDB" id="906928at2"/>
<evidence type="ECO:0000256" key="3">
    <source>
        <dbReference type="SAM" id="SignalP"/>
    </source>
</evidence>
<name>A0A1G9NIW9_9BACT</name>
<dbReference type="RefSeq" id="WP_093201177.1">
    <property type="nucleotide sequence ID" value="NZ_FNGS01000003.1"/>
</dbReference>
<dbReference type="GO" id="GO:0042597">
    <property type="term" value="C:periplasmic space"/>
    <property type="evidence" value="ECO:0007669"/>
    <property type="project" value="InterPro"/>
</dbReference>
<dbReference type="Pfam" id="PF12951">
    <property type="entry name" value="PATR"/>
    <property type="match status" value="1"/>
</dbReference>
<evidence type="ECO:0000259" key="4">
    <source>
        <dbReference type="Pfam" id="PF05426"/>
    </source>
</evidence>
<dbReference type="InterPro" id="IPR008397">
    <property type="entry name" value="Alginate_lyase_dom"/>
</dbReference>
<dbReference type="InterPro" id="IPR008964">
    <property type="entry name" value="Invasin/intimin_cell_adhesion"/>
</dbReference>
<keyword evidence="2" id="KW-0456">Lyase</keyword>
<dbReference type="InterPro" id="IPR013783">
    <property type="entry name" value="Ig-like_fold"/>
</dbReference>